<organism evidence="2">
    <name type="scientific">Ixodes ricinus</name>
    <name type="common">Common tick</name>
    <name type="synonym">Acarus ricinus</name>
    <dbReference type="NCBI Taxonomy" id="34613"/>
    <lineage>
        <taxon>Eukaryota</taxon>
        <taxon>Metazoa</taxon>
        <taxon>Ecdysozoa</taxon>
        <taxon>Arthropoda</taxon>
        <taxon>Chelicerata</taxon>
        <taxon>Arachnida</taxon>
        <taxon>Acari</taxon>
        <taxon>Parasitiformes</taxon>
        <taxon>Ixodida</taxon>
        <taxon>Ixodoidea</taxon>
        <taxon>Ixodidae</taxon>
        <taxon>Ixodinae</taxon>
        <taxon>Ixodes</taxon>
    </lineage>
</organism>
<feature type="signal peptide" evidence="1">
    <location>
        <begin position="1"/>
        <end position="19"/>
    </location>
</feature>
<accession>A0A6B0TTN7</accession>
<sequence length="69" mass="7656">MTLLFQSVRLCLLSSSLHCALTCGETKHSNILQIQTATSHRTRVEGPHESQYYFSSGVTSGAVMHRIHP</sequence>
<dbReference type="AlphaFoldDB" id="A0A6B0TTN7"/>
<evidence type="ECO:0000313" key="2">
    <source>
        <dbReference type="EMBL" id="MXU82558.1"/>
    </source>
</evidence>
<reference evidence="2" key="1">
    <citation type="submission" date="2019-12" db="EMBL/GenBank/DDBJ databases">
        <title>An insight into the sialome of adult female Ixodes ricinus ticks feeding for 6 days.</title>
        <authorList>
            <person name="Perner J."/>
            <person name="Ribeiro J.M.C."/>
        </authorList>
    </citation>
    <scope>NUCLEOTIDE SEQUENCE</scope>
    <source>
        <strain evidence="2">Semi-engorged</strain>
        <tissue evidence="2">Salivary glands</tissue>
    </source>
</reference>
<evidence type="ECO:0000256" key="1">
    <source>
        <dbReference type="SAM" id="SignalP"/>
    </source>
</evidence>
<dbReference type="EMBL" id="GIFC01000475">
    <property type="protein sequence ID" value="MXU82558.1"/>
    <property type="molecule type" value="Transcribed_RNA"/>
</dbReference>
<feature type="chain" id="PRO_5025377552" evidence="1">
    <location>
        <begin position="20"/>
        <end position="69"/>
    </location>
</feature>
<name>A0A6B0TTN7_IXORI</name>
<proteinExistence type="predicted"/>
<protein>
    <submittedName>
        <fullName evidence="2">Putative secreted protein</fullName>
    </submittedName>
</protein>
<keyword evidence="1" id="KW-0732">Signal</keyword>